<evidence type="ECO:0000256" key="1">
    <source>
        <dbReference type="ARBA" id="ARBA00006525"/>
    </source>
</evidence>
<dbReference type="Gene3D" id="1.10.10.10">
    <property type="entry name" value="Winged helix-like DNA-binding domain superfamily/Winged helix DNA-binding domain"/>
    <property type="match status" value="1"/>
</dbReference>
<dbReference type="Pfam" id="PF02481">
    <property type="entry name" value="DNA_processg_A"/>
    <property type="match status" value="1"/>
</dbReference>
<dbReference type="InterPro" id="IPR003488">
    <property type="entry name" value="DprA"/>
</dbReference>
<feature type="domain" description="DprA winged helix" evidence="4">
    <location>
        <begin position="399"/>
        <end position="459"/>
    </location>
</feature>
<gene>
    <name evidence="5" type="ORF">LMG27177_02833</name>
</gene>
<proteinExistence type="inferred from homology"/>
<dbReference type="Gene3D" id="3.40.50.450">
    <property type="match status" value="1"/>
</dbReference>
<organism evidence="5 6">
    <name type="scientific">Paraburkholderia fynbosensis</name>
    <dbReference type="NCBI Taxonomy" id="1200993"/>
    <lineage>
        <taxon>Bacteria</taxon>
        <taxon>Pseudomonadati</taxon>
        <taxon>Pseudomonadota</taxon>
        <taxon>Betaproteobacteria</taxon>
        <taxon>Burkholderiales</taxon>
        <taxon>Burkholderiaceae</taxon>
        <taxon>Paraburkholderia</taxon>
    </lineage>
</organism>
<dbReference type="RefSeq" id="WP_175160441.1">
    <property type="nucleotide sequence ID" value="NZ_CADIKI010000007.1"/>
</dbReference>
<feature type="domain" description="Smf/DprA SLOG" evidence="3">
    <location>
        <begin position="86"/>
        <end position="295"/>
    </location>
</feature>
<dbReference type="NCBIfam" id="TIGR00732">
    <property type="entry name" value="dprA"/>
    <property type="match status" value="1"/>
</dbReference>
<name>A0A6J5FZY6_9BURK</name>
<evidence type="ECO:0000259" key="3">
    <source>
        <dbReference type="Pfam" id="PF02481"/>
    </source>
</evidence>
<evidence type="ECO:0000313" key="6">
    <source>
        <dbReference type="Proteomes" id="UP000494252"/>
    </source>
</evidence>
<dbReference type="Pfam" id="PF17782">
    <property type="entry name" value="WHD_DprA"/>
    <property type="match status" value="1"/>
</dbReference>
<feature type="compositionally biased region" description="Low complexity" evidence="2">
    <location>
        <begin position="382"/>
        <end position="397"/>
    </location>
</feature>
<dbReference type="PANTHER" id="PTHR43022:SF1">
    <property type="entry name" value="PROTEIN SMF"/>
    <property type="match status" value="1"/>
</dbReference>
<dbReference type="GO" id="GO:0009294">
    <property type="term" value="P:DNA-mediated transformation"/>
    <property type="evidence" value="ECO:0007669"/>
    <property type="project" value="InterPro"/>
</dbReference>
<dbReference type="InterPro" id="IPR036388">
    <property type="entry name" value="WH-like_DNA-bd_sf"/>
</dbReference>
<keyword evidence="6" id="KW-1185">Reference proteome</keyword>
<dbReference type="EMBL" id="CADIKI010000007">
    <property type="protein sequence ID" value="CAB3790516.1"/>
    <property type="molecule type" value="Genomic_DNA"/>
</dbReference>
<dbReference type="Proteomes" id="UP000494252">
    <property type="component" value="Unassembled WGS sequence"/>
</dbReference>
<protein>
    <submittedName>
        <fullName evidence="5">Uncharacterized protein</fullName>
    </submittedName>
</protein>
<dbReference type="InterPro" id="IPR041614">
    <property type="entry name" value="DprA_WH"/>
</dbReference>
<evidence type="ECO:0000259" key="4">
    <source>
        <dbReference type="Pfam" id="PF17782"/>
    </source>
</evidence>
<reference evidence="5 6" key="1">
    <citation type="submission" date="2020-04" db="EMBL/GenBank/DDBJ databases">
        <authorList>
            <person name="De Canck E."/>
        </authorList>
    </citation>
    <scope>NUCLEOTIDE SEQUENCE [LARGE SCALE GENOMIC DNA]</scope>
    <source>
        <strain evidence="5 6">LMG 27177</strain>
    </source>
</reference>
<dbReference type="AlphaFoldDB" id="A0A6J5FZY6"/>
<feature type="compositionally biased region" description="Pro residues" evidence="2">
    <location>
        <begin position="398"/>
        <end position="407"/>
    </location>
</feature>
<accession>A0A6J5FZY6</accession>
<evidence type="ECO:0000256" key="2">
    <source>
        <dbReference type="SAM" id="MobiDB-lite"/>
    </source>
</evidence>
<dbReference type="SUPFAM" id="SSF102405">
    <property type="entry name" value="MCP/YpsA-like"/>
    <property type="match status" value="1"/>
</dbReference>
<evidence type="ECO:0000313" key="5">
    <source>
        <dbReference type="EMBL" id="CAB3790516.1"/>
    </source>
</evidence>
<dbReference type="PANTHER" id="PTHR43022">
    <property type="entry name" value="PROTEIN SMF"/>
    <property type="match status" value="1"/>
</dbReference>
<dbReference type="InterPro" id="IPR057666">
    <property type="entry name" value="DrpA_SLOG"/>
</dbReference>
<feature type="region of interest" description="Disordered" evidence="2">
    <location>
        <begin position="306"/>
        <end position="350"/>
    </location>
</feature>
<sequence>MHTLPATDIELAAWLRLSLAPGLKPAALRLMLSAFGLPGAILGQSPQALAGVAGEAAARAALAPPGPEFDAQLDAVIAWRELPGNQVVTLDDPAYPPALLTMPDPPPLLYIKGRLDLLHTRAVALIGSRSATPQGVEDAERFARELSAAGVVIVSGLALGIDGAAHRGGLEGIGSTVAVIGTGADLVYPAAHHALARQIAVQGAILSEWPLGTPARAANFPQRNRLIAGLASGVVIVEAAMRSGSLITARLANEMGRDIFALPGSIHAPLSRGCHRIIKQGAKLVESPEEVLEELGFARRPAVRAAPASTQTVLQDGVDSRNTPPVGASAKLQPTLATAPAGDVNHSKSASSDTSAAVCAGSEAAPDSTTLSIAAGTPLKPRPAAAQQAAARAGFATPEPPAPPLTPATPDAQRLLAALGHSPTTLEILATRTEMEDSALQTTLLQLELAGQVTLLPGGRFMRASHSRTRADQG</sequence>
<comment type="similarity">
    <text evidence="1">Belongs to the DprA/Smf family.</text>
</comment>
<feature type="region of interest" description="Disordered" evidence="2">
    <location>
        <begin position="371"/>
        <end position="409"/>
    </location>
</feature>